<dbReference type="EMBL" id="AP022610">
    <property type="protein sequence ID" value="BBZ28004.1"/>
    <property type="molecule type" value="Genomic_DNA"/>
</dbReference>
<accession>A0A7I7XFM4</accession>
<dbReference type="PANTHER" id="PTHR46623">
    <property type="entry name" value="CARBOXYMETHYLENEBUTENOLIDASE-RELATED"/>
    <property type="match status" value="1"/>
</dbReference>
<keyword evidence="2" id="KW-0378">Hydrolase</keyword>
<sequence length="244" mass="25925">MITDTITTADGTCPVTLATPEGDGPWPGVVLYPDAAGRRPVMEQMAQQLADDGYAVLVPDVYYRSGDWAPFDINTAFGDPAERDRLMSMMGSVTPDRMASDAQAFFDYLESRPEVRGTTFGTTGYCMGGRTSLVVAGRVPDRVAAAMSFHGGGLATDDPGSPHLLADQMQAAVYVAGAENDKSFTPESATLLDEALTAAGVEHTIEFYPAGHGFAVADHGDVYDPAAAERHWTAMRKFFGATLG</sequence>
<gene>
    <name evidence="2" type="ORF">MMAD_22990</name>
</gene>
<dbReference type="SUPFAM" id="SSF53474">
    <property type="entry name" value="alpha/beta-Hydrolases"/>
    <property type="match status" value="1"/>
</dbReference>
<organism evidence="2 3">
    <name type="scientific">Mycolicibacterium madagascariense</name>
    <dbReference type="NCBI Taxonomy" id="212765"/>
    <lineage>
        <taxon>Bacteria</taxon>
        <taxon>Bacillati</taxon>
        <taxon>Actinomycetota</taxon>
        <taxon>Actinomycetes</taxon>
        <taxon>Mycobacteriales</taxon>
        <taxon>Mycobacteriaceae</taxon>
        <taxon>Mycolicibacterium</taxon>
    </lineage>
</organism>
<dbReference type="AlphaFoldDB" id="A0A7I7XFM4"/>
<dbReference type="Gene3D" id="3.40.50.1820">
    <property type="entry name" value="alpha/beta hydrolase"/>
    <property type="match status" value="1"/>
</dbReference>
<reference evidence="2 3" key="1">
    <citation type="journal article" date="2019" name="Emerg. Microbes Infect.">
        <title>Comprehensive subspecies identification of 175 nontuberculous mycobacteria species based on 7547 genomic profiles.</title>
        <authorList>
            <person name="Matsumoto Y."/>
            <person name="Kinjo T."/>
            <person name="Motooka D."/>
            <person name="Nabeya D."/>
            <person name="Jung N."/>
            <person name="Uechi K."/>
            <person name="Horii T."/>
            <person name="Iida T."/>
            <person name="Fujita J."/>
            <person name="Nakamura S."/>
        </authorList>
    </citation>
    <scope>NUCLEOTIDE SEQUENCE [LARGE SCALE GENOMIC DNA]</scope>
    <source>
        <strain evidence="2 3">JCM 13574</strain>
    </source>
</reference>
<dbReference type="PANTHER" id="PTHR46623:SF10">
    <property type="entry name" value="CARBOXYMETHYLENEBUTENOLIDASE HOMOLOG"/>
    <property type="match status" value="1"/>
</dbReference>
<dbReference type="Pfam" id="PF01738">
    <property type="entry name" value="DLH"/>
    <property type="match status" value="1"/>
</dbReference>
<evidence type="ECO:0000313" key="3">
    <source>
        <dbReference type="Proteomes" id="UP000466517"/>
    </source>
</evidence>
<keyword evidence="3" id="KW-1185">Reference proteome</keyword>
<dbReference type="GO" id="GO:0016787">
    <property type="term" value="F:hydrolase activity"/>
    <property type="evidence" value="ECO:0007669"/>
    <property type="project" value="UniProtKB-KW"/>
</dbReference>
<feature type="domain" description="Dienelactone hydrolase" evidence="1">
    <location>
        <begin position="16"/>
        <end position="241"/>
    </location>
</feature>
<dbReference type="Proteomes" id="UP000466517">
    <property type="component" value="Chromosome"/>
</dbReference>
<evidence type="ECO:0000259" key="1">
    <source>
        <dbReference type="Pfam" id="PF01738"/>
    </source>
</evidence>
<dbReference type="InterPro" id="IPR051049">
    <property type="entry name" value="Dienelactone_hydrolase-like"/>
</dbReference>
<proteinExistence type="predicted"/>
<dbReference type="KEGG" id="mmag:MMAD_22990"/>
<dbReference type="InterPro" id="IPR002925">
    <property type="entry name" value="Dienelactn_hydro"/>
</dbReference>
<dbReference type="InterPro" id="IPR029058">
    <property type="entry name" value="AB_hydrolase_fold"/>
</dbReference>
<evidence type="ECO:0000313" key="2">
    <source>
        <dbReference type="EMBL" id="BBZ28004.1"/>
    </source>
</evidence>
<protein>
    <submittedName>
        <fullName evidence="2">Hydrolase</fullName>
    </submittedName>
</protein>
<name>A0A7I7XFM4_9MYCO</name>